<keyword evidence="2" id="KW-1133">Transmembrane helix</keyword>
<organism evidence="3 4">
    <name type="scientific">Zymoseptoria brevis</name>
    <dbReference type="NCBI Taxonomy" id="1047168"/>
    <lineage>
        <taxon>Eukaryota</taxon>
        <taxon>Fungi</taxon>
        <taxon>Dikarya</taxon>
        <taxon>Ascomycota</taxon>
        <taxon>Pezizomycotina</taxon>
        <taxon>Dothideomycetes</taxon>
        <taxon>Dothideomycetidae</taxon>
        <taxon>Mycosphaerellales</taxon>
        <taxon>Mycosphaerellaceae</taxon>
        <taxon>Zymoseptoria</taxon>
    </lineage>
</organism>
<dbReference type="EMBL" id="LAFY01004339">
    <property type="protein sequence ID" value="KJX93158.1"/>
    <property type="molecule type" value="Genomic_DNA"/>
</dbReference>
<evidence type="ECO:0000313" key="3">
    <source>
        <dbReference type="EMBL" id="KJX93158.1"/>
    </source>
</evidence>
<feature type="region of interest" description="Disordered" evidence="1">
    <location>
        <begin position="293"/>
        <end position="324"/>
    </location>
</feature>
<feature type="region of interest" description="Disordered" evidence="1">
    <location>
        <begin position="1"/>
        <end position="83"/>
    </location>
</feature>
<keyword evidence="2" id="KW-0472">Membrane</keyword>
<reference evidence="3 4" key="1">
    <citation type="submission" date="2015-03" db="EMBL/GenBank/DDBJ databases">
        <title>RNA-seq based gene annotation and comparative genomics of four Zymoseptoria species reveal species-specific pathogenicity related genes and transposable element activity.</title>
        <authorList>
            <person name="Grandaubert J."/>
            <person name="Bhattacharyya A."/>
            <person name="Stukenbrock E.H."/>
        </authorList>
    </citation>
    <scope>NUCLEOTIDE SEQUENCE [LARGE SCALE GENOMIC DNA]</scope>
    <source>
        <strain evidence="3 4">Zb18110</strain>
    </source>
</reference>
<feature type="compositionally biased region" description="Acidic residues" evidence="1">
    <location>
        <begin position="51"/>
        <end position="83"/>
    </location>
</feature>
<accession>A0A0F4G714</accession>
<gene>
    <name evidence="3" type="ORF">TI39_contig4380g00001</name>
</gene>
<evidence type="ECO:0000256" key="2">
    <source>
        <dbReference type="SAM" id="Phobius"/>
    </source>
</evidence>
<dbReference type="AlphaFoldDB" id="A0A0F4G714"/>
<evidence type="ECO:0000256" key="1">
    <source>
        <dbReference type="SAM" id="MobiDB-lite"/>
    </source>
</evidence>
<name>A0A0F4G714_9PEZI</name>
<feature type="transmembrane region" description="Helical" evidence="2">
    <location>
        <begin position="124"/>
        <end position="143"/>
    </location>
</feature>
<keyword evidence="4" id="KW-1185">Reference proteome</keyword>
<proteinExistence type="predicted"/>
<comment type="caution">
    <text evidence="3">The sequence shown here is derived from an EMBL/GenBank/DDBJ whole genome shotgun (WGS) entry which is preliminary data.</text>
</comment>
<feature type="compositionally biased region" description="Basic and acidic residues" evidence="1">
    <location>
        <begin position="307"/>
        <end position="316"/>
    </location>
</feature>
<evidence type="ECO:0000313" key="4">
    <source>
        <dbReference type="Proteomes" id="UP000033647"/>
    </source>
</evidence>
<dbReference type="Proteomes" id="UP000033647">
    <property type="component" value="Unassembled WGS sequence"/>
</dbReference>
<protein>
    <submittedName>
        <fullName evidence="3">Uncharacterized protein</fullName>
    </submittedName>
</protein>
<sequence>MPATSDATDDTLSLSEDISSPAEEEAQILYPNPSSQTPHLPAHGLPTPQSMEEEEEEEGDQEEEEEEEEGDGDRDSESESEIEVDVDCVVEGESEGNCESDINLGGDMDKSTSISLIPPPSPAFWTPLLVSILVITGCIALLLGSISIQRQRFEASQPPQPPHPTIPAVPDFPTVDLARITRQLPTSGLQRSGIYAPVSRVLERVARQVEEVVGGVNRATRSTVGMWNRGVEEAVEGEVRAREQDGPVGRMMRDVEWWIGGSVVLRRWWAGGRAMAEVEIAVKESEDLRRGVPLPRFLSENSSPEIPLRKPSDEHIPSQAHTPS</sequence>
<keyword evidence="2" id="KW-0812">Transmembrane</keyword>